<dbReference type="Proteomes" id="UP000727456">
    <property type="component" value="Unassembled WGS sequence"/>
</dbReference>
<gene>
    <name evidence="1" type="ORF">FHS31_000794</name>
</gene>
<protein>
    <submittedName>
        <fullName evidence="1">Uncharacterized protein</fullName>
    </submittedName>
</protein>
<name>A0ABX0TNU2_9SPHN</name>
<accession>A0ABX0TNU2</accession>
<proteinExistence type="predicted"/>
<dbReference type="RefSeq" id="WP_167072085.1">
    <property type="nucleotide sequence ID" value="NZ_JAAOZC010000002.1"/>
</dbReference>
<comment type="caution">
    <text evidence="1">The sequence shown here is derived from an EMBL/GenBank/DDBJ whole genome shotgun (WGS) entry which is preliminary data.</text>
</comment>
<organism evidence="1 2">
    <name type="scientific">Sphingomonas vulcanisoli</name>
    <dbReference type="NCBI Taxonomy" id="1658060"/>
    <lineage>
        <taxon>Bacteria</taxon>
        <taxon>Pseudomonadati</taxon>
        <taxon>Pseudomonadota</taxon>
        <taxon>Alphaproteobacteria</taxon>
        <taxon>Sphingomonadales</taxon>
        <taxon>Sphingomonadaceae</taxon>
        <taxon>Sphingomonas</taxon>
    </lineage>
</organism>
<evidence type="ECO:0000313" key="1">
    <source>
        <dbReference type="EMBL" id="NIJ07198.1"/>
    </source>
</evidence>
<keyword evidence="2" id="KW-1185">Reference proteome</keyword>
<reference evidence="1 2" key="1">
    <citation type="submission" date="2020-03" db="EMBL/GenBank/DDBJ databases">
        <title>Genomic Encyclopedia of Type Strains, Phase III (KMG-III): the genomes of soil and plant-associated and newly described type strains.</title>
        <authorList>
            <person name="Whitman W."/>
        </authorList>
    </citation>
    <scope>NUCLEOTIDE SEQUENCE [LARGE SCALE GENOMIC DNA]</scope>
    <source>
        <strain evidence="1 2">CECT 8804</strain>
    </source>
</reference>
<evidence type="ECO:0000313" key="2">
    <source>
        <dbReference type="Proteomes" id="UP000727456"/>
    </source>
</evidence>
<dbReference type="EMBL" id="JAAOZC010000002">
    <property type="protein sequence ID" value="NIJ07198.1"/>
    <property type="molecule type" value="Genomic_DNA"/>
</dbReference>
<sequence length="75" mass="8211">MRAAAKRRRPIPVAPPDLGASVTVITRKCGMLKVGDGFGIHLNAKPSRFHLAMMERFFGWTWVDDSAQLTGEANG</sequence>